<proteinExistence type="predicted"/>
<accession>A0A1T4T5W9</accession>
<protein>
    <submittedName>
        <fullName evidence="1">Uncharacterized protein</fullName>
    </submittedName>
</protein>
<gene>
    <name evidence="1" type="ORF">SAMN02745126_05744</name>
</gene>
<dbReference type="AlphaFoldDB" id="A0A1T4T5W9"/>
<reference evidence="2" key="1">
    <citation type="submission" date="2017-02" db="EMBL/GenBank/DDBJ databases">
        <authorList>
            <person name="Varghese N."/>
            <person name="Submissions S."/>
        </authorList>
    </citation>
    <scope>NUCLEOTIDE SEQUENCE [LARGE SCALE GENOMIC DNA]</scope>
    <source>
        <strain evidence="2">ATCC 27094</strain>
    </source>
</reference>
<dbReference type="RefSeq" id="WP_139374131.1">
    <property type="nucleotide sequence ID" value="NZ_FUWJ01000013.1"/>
</dbReference>
<organism evidence="1 2">
    <name type="scientific">Enhydrobacter aerosaccus</name>
    <dbReference type="NCBI Taxonomy" id="225324"/>
    <lineage>
        <taxon>Bacteria</taxon>
        <taxon>Pseudomonadati</taxon>
        <taxon>Pseudomonadota</taxon>
        <taxon>Alphaproteobacteria</taxon>
        <taxon>Hyphomicrobiales</taxon>
        <taxon>Enhydrobacter</taxon>
    </lineage>
</organism>
<dbReference type="Proteomes" id="UP000190092">
    <property type="component" value="Unassembled WGS sequence"/>
</dbReference>
<name>A0A1T4T5W9_9HYPH</name>
<dbReference type="EMBL" id="FUWJ01000013">
    <property type="protein sequence ID" value="SKA35904.1"/>
    <property type="molecule type" value="Genomic_DNA"/>
</dbReference>
<keyword evidence="2" id="KW-1185">Reference proteome</keyword>
<evidence type="ECO:0000313" key="2">
    <source>
        <dbReference type="Proteomes" id="UP000190092"/>
    </source>
</evidence>
<evidence type="ECO:0000313" key="1">
    <source>
        <dbReference type="EMBL" id="SKA35904.1"/>
    </source>
</evidence>
<sequence>METYPVDTDPEQIVRWLLVERERGTTSLDVVASRINELESFADQPQLPLGDEDRDDLSEQVTVAMLEIMPRHAAHEWRLTISVEEDLTPSESDNEDEEEEIDLDAFYLEFIRPGRGTVNVMAEAEDADAEADLNRLLAAIETNIHVPDGSIRNQRSLC</sequence>